<name>A0ABD1YP74_9MARC</name>
<keyword evidence="2" id="KW-1185">Reference proteome</keyword>
<sequence>MVSSLCKLERSKFLICRNVSCGPYMFVLRDAHCQSDIPSSGLRCHYEIRADHAVRSAIHFRVQRGSDMSKTKLG</sequence>
<reference evidence="1 2" key="1">
    <citation type="submission" date="2024-09" db="EMBL/GenBank/DDBJ databases">
        <title>Chromosome-scale assembly of Riccia fluitans.</title>
        <authorList>
            <person name="Paukszto L."/>
            <person name="Sawicki J."/>
            <person name="Karawczyk K."/>
            <person name="Piernik-Szablinska J."/>
            <person name="Szczecinska M."/>
            <person name="Mazdziarz M."/>
        </authorList>
    </citation>
    <scope>NUCLEOTIDE SEQUENCE [LARGE SCALE GENOMIC DNA]</scope>
    <source>
        <strain evidence="1">Rf_01</strain>
        <tissue evidence="1">Aerial parts of the thallus</tissue>
    </source>
</reference>
<organism evidence="1 2">
    <name type="scientific">Riccia fluitans</name>
    <dbReference type="NCBI Taxonomy" id="41844"/>
    <lineage>
        <taxon>Eukaryota</taxon>
        <taxon>Viridiplantae</taxon>
        <taxon>Streptophyta</taxon>
        <taxon>Embryophyta</taxon>
        <taxon>Marchantiophyta</taxon>
        <taxon>Marchantiopsida</taxon>
        <taxon>Marchantiidae</taxon>
        <taxon>Marchantiales</taxon>
        <taxon>Ricciaceae</taxon>
        <taxon>Riccia</taxon>
    </lineage>
</organism>
<protein>
    <submittedName>
        <fullName evidence="1">Uncharacterized protein</fullName>
    </submittedName>
</protein>
<evidence type="ECO:0000313" key="1">
    <source>
        <dbReference type="EMBL" id="KAL2632583.1"/>
    </source>
</evidence>
<dbReference type="Proteomes" id="UP001605036">
    <property type="component" value="Unassembled WGS sequence"/>
</dbReference>
<comment type="caution">
    <text evidence="1">The sequence shown here is derived from an EMBL/GenBank/DDBJ whole genome shotgun (WGS) entry which is preliminary data.</text>
</comment>
<evidence type="ECO:0000313" key="2">
    <source>
        <dbReference type="Proteomes" id="UP001605036"/>
    </source>
</evidence>
<dbReference type="EMBL" id="JBHFFA010000003">
    <property type="protein sequence ID" value="KAL2632583.1"/>
    <property type="molecule type" value="Genomic_DNA"/>
</dbReference>
<gene>
    <name evidence="1" type="ORF">R1flu_004062</name>
</gene>
<dbReference type="AlphaFoldDB" id="A0ABD1YP74"/>
<proteinExistence type="predicted"/>
<accession>A0ABD1YP74</accession>